<dbReference type="InterPro" id="IPR011641">
    <property type="entry name" value="Tyr-kin_ephrin_A/B_rcpt-like"/>
</dbReference>
<dbReference type="SUPFAM" id="SSF117281">
    <property type="entry name" value="Kelch motif"/>
    <property type="match status" value="2"/>
</dbReference>
<dbReference type="OrthoDB" id="10251809at2759"/>
<gene>
    <name evidence="5" type="ORF">KIPB_002054</name>
</gene>
<organism evidence="5 6">
    <name type="scientific">Kipferlia bialata</name>
    <dbReference type="NCBI Taxonomy" id="797122"/>
    <lineage>
        <taxon>Eukaryota</taxon>
        <taxon>Metamonada</taxon>
        <taxon>Carpediemonas-like organisms</taxon>
        <taxon>Kipferlia</taxon>
    </lineage>
</organism>
<feature type="transmembrane region" description="Helical" evidence="3">
    <location>
        <begin position="730"/>
        <end position="756"/>
    </location>
</feature>
<reference evidence="5 6" key="1">
    <citation type="journal article" date="2018" name="PLoS ONE">
        <title>The draft genome of Kipferlia bialata reveals reductive genome evolution in fornicate parasites.</title>
        <authorList>
            <person name="Tanifuji G."/>
            <person name="Takabayashi S."/>
            <person name="Kume K."/>
            <person name="Takagi M."/>
            <person name="Nakayama T."/>
            <person name="Kamikawa R."/>
            <person name="Inagaki Y."/>
            <person name="Hashimoto T."/>
        </authorList>
    </citation>
    <scope>NUCLEOTIDE SEQUENCE [LARGE SCALE GENOMIC DNA]</scope>
    <source>
        <strain evidence="5">NY0173</strain>
    </source>
</reference>
<name>A0A9K3CS37_9EUKA</name>
<dbReference type="AlphaFoldDB" id="A0A9K3CS37"/>
<proteinExistence type="predicted"/>
<dbReference type="Pfam" id="PF24681">
    <property type="entry name" value="Kelch_KLHDC2_KLHL20_DRC7"/>
    <property type="match status" value="1"/>
</dbReference>
<dbReference type="PANTHER" id="PTHR46647:SF1">
    <property type="entry name" value="RAB9 EFFECTOR PROTEIN WITH KELCH MOTIFS"/>
    <property type="match status" value="1"/>
</dbReference>
<feature type="transmembrane region" description="Helical" evidence="3">
    <location>
        <begin position="682"/>
        <end position="701"/>
    </location>
</feature>
<dbReference type="Proteomes" id="UP000265618">
    <property type="component" value="Unassembled WGS sequence"/>
</dbReference>
<dbReference type="InterPro" id="IPR015915">
    <property type="entry name" value="Kelch-typ_b-propeller"/>
</dbReference>
<dbReference type="Pfam" id="PF07699">
    <property type="entry name" value="Ephrin_rec_like"/>
    <property type="match status" value="1"/>
</dbReference>
<keyword evidence="3" id="KW-1133">Transmembrane helix</keyword>
<dbReference type="Gene3D" id="2.10.50.10">
    <property type="entry name" value="Tumor Necrosis Factor Receptor, subunit A, domain 2"/>
    <property type="match status" value="1"/>
</dbReference>
<keyword evidence="6" id="KW-1185">Reference proteome</keyword>
<feature type="non-terminal residue" evidence="5">
    <location>
        <position position="1"/>
    </location>
</feature>
<dbReference type="PANTHER" id="PTHR46647">
    <property type="entry name" value="RAB9 EFFECTOR PROTEIN WITH KELCH MOTIFS"/>
    <property type="match status" value="1"/>
</dbReference>
<evidence type="ECO:0000256" key="3">
    <source>
        <dbReference type="SAM" id="Phobius"/>
    </source>
</evidence>
<dbReference type="Gene3D" id="2.120.10.80">
    <property type="entry name" value="Kelch-type beta propeller"/>
    <property type="match status" value="2"/>
</dbReference>
<protein>
    <recommendedName>
        <fullName evidence="4">Tyrosine-protein kinase ephrin type A/B receptor-like domain-containing protein</fullName>
    </recommendedName>
</protein>
<dbReference type="InterPro" id="IPR009030">
    <property type="entry name" value="Growth_fac_rcpt_cys_sf"/>
</dbReference>
<evidence type="ECO:0000259" key="4">
    <source>
        <dbReference type="Pfam" id="PF07699"/>
    </source>
</evidence>
<evidence type="ECO:0000313" key="6">
    <source>
        <dbReference type="Proteomes" id="UP000265618"/>
    </source>
</evidence>
<dbReference type="EMBL" id="BDIP01000318">
    <property type="protein sequence ID" value="GIQ81145.1"/>
    <property type="molecule type" value="Genomic_DNA"/>
</dbReference>
<dbReference type="InterPro" id="IPR052124">
    <property type="entry name" value="Rab9_kelch_effector"/>
</dbReference>
<feature type="domain" description="Tyrosine-protein kinase ephrin type A/B receptor-like" evidence="4">
    <location>
        <begin position="571"/>
        <end position="608"/>
    </location>
</feature>
<evidence type="ECO:0000256" key="2">
    <source>
        <dbReference type="ARBA" id="ARBA00022737"/>
    </source>
</evidence>
<keyword evidence="1" id="KW-0880">Kelch repeat</keyword>
<evidence type="ECO:0000313" key="5">
    <source>
        <dbReference type="EMBL" id="GIQ81145.1"/>
    </source>
</evidence>
<evidence type="ECO:0000256" key="1">
    <source>
        <dbReference type="ARBA" id="ARBA00022441"/>
    </source>
</evidence>
<comment type="caution">
    <text evidence="5">The sequence shown here is derived from an EMBL/GenBank/DDBJ whole genome shotgun (WGS) entry which is preliminary data.</text>
</comment>
<sequence length="1117" mass="120210">FGQNLVTNNVDATYRSMDLSKCPGTECGWTLELTNTDLARHSHAVALDYMDEGYIVGGWADKILNDIIKVLPLDEEMEQDADMEVMNSSFDGGPPTGLTGTAFATSGEAIYAFGGKLGDGDVLNTLYAFNTTATCEDACAASWADGGQADCVDACDQDWDQCDTCEQLYEMCMSYQWAGLCEYVCPGIDASLISTCNALYCDADSCEEPGYADCIGSVPTQTECEATQTTCTASCNAPHDCDAICADIWTAPEPEYWTLPTITGSVPTARFDGMMAAFGPLLMVFGGQDNDGVFLDDEFTYHTEIQEVQEQASTGTKPSARSASAITTVGETMVLFGGMGTDGVLGDTYVFSYFDKKWAKLTHATGSARPKLSHASLFFIPTSETQPGTYSLSDGMVFLQGGVGENMMCESTLYQLEIDMVTETVAFKKIVQVDSENYVSSIDTAFANAPFSVLGQRAVSTGGRSNMMSSPAGVVRVFDFTSAATGTVVVSEILPKASSMQRSRMSAIQGVIDTTFVSIGGYLVQSAMEPEGQAVSEVWAATLGEPCNPEDGSADPTSENFDPTCFSCVKGTYYDSDYGSCFACPTGRFSAHDGMSECTACPAGFYNGVQHGDSRLFCLACPSGTYNGDEGAAQCLPCPDGYTCPVACAVPVLSTTQSNIPVTDSPKELVVDKDFVKKVQKYIYYILGFIVASAFLAIVLYKHSILLGLDRFPIQWIEETPSELGEKKTWIGGVLSGVFWCFFVVMGCGLVVPFLFTNIAEDRSLVPLSLASTDLTGTLTIDLALTGGFESCVVPGVDGTNGCAEAIQITLPSPLLPANVTQTCTKPSSDNSQCTVHLEVPKAQLESRETEFAFTLDGDAGEYFASVVEWTVTSDASNPKVSELSTWGEFLALVMSEIEKWDKFHWFTGNDEEAKRELQTSSITGTLLPEPSMTFRGITEPTEISIFSTESMYLLDYEPSGEEASELNPNPSTGRIFEFIKYEKGSMVNSQNFWDQNGVSLSILIERSENVLSWKQTKVQDMAAFFAAILGAMTGLHGTFEGIVGFLRGQWDGHNDRKEAKKAKRDAIVASASSRLARPTAYDNPLLTVPRGNAPGGVRGSLPFAPVRERSGDLTAV</sequence>
<dbReference type="SUPFAM" id="SSF57184">
    <property type="entry name" value="Growth factor receptor domain"/>
    <property type="match status" value="1"/>
</dbReference>
<keyword evidence="2" id="KW-0677">Repeat</keyword>
<keyword evidence="3" id="KW-0472">Membrane</keyword>
<dbReference type="SMART" id="SM01411">
    <property type="entry name" value="Ephrin_rec_like"/>
    <property type="match status" value="2"/>
</dbReference>
<keyword evidence="3" id="KW-0812">Transmembrane</keyword>
<accession>A0A9K3CS37</accession>